<feature type="transmembrane region" description="Helical" evidence="2">
    <location>
        <begin position="169"/>
        <end position="190"/>
    </location>
</feature>
<feature type="transmembrane region" description="Helical" evidence="2">
    <location>
        <begin position="273"/>
        <end position="289"/>
    </location>
</feature>
<dbReference type="SUPFAM" id="SSF103481">
    <property type="entry name" value="Multidrug resistance efflux transporter EmrE"/>
    <property type="match status" value="1"/>
</dbReference>
<feature type="transmembrane region" description="Helical" evidence="2">
    <location>
        <begin position="320"/>
        <end position="340"/>
    </location>
</feature>
<reference evidence="5" key="2">
    <citation type="submission" date="2021-09" db="EMBL/GenBank/DDBJ databases">
        <authorList>
            <person name="Gilroy R."/>
        </authorList>
    </citation>
    <scope>NUCLEOTIDE SEQUENCE</scope>
    <source>
        <strain evidence="5">ChiGjej5B5-7349</strain>
    </source>
</reference>
<keyword evidence="2" id="KW-0472">Membrane</keyword>
<feature type="transmembrane region" description="Helical" evidence="2">
    <location>
        <begin position="462"/>
        <end position="479"/>
    </location>
</feature>
<evidence type="ECO:0000256" key="1">
    <source>
        <dbReference type="ARBA" id="ARBA00007362"/>
    </source>
</evidence>
<dbReference type="Pfam" id="PF04069">
    <property type="entry name" value="OpuAC"/>
    <property type="match status" value="1"/>
</dbReference>
<dbReference type="SUPFAM" id="SSF53850">
    <property type="entry name" value="Periplasmic binding protein-like II"/>
    <property type="match status" value="1"/>
</dbReference>
<feature type="transmembrane region" description="Helical" evidence="2">
    <location>
        <begin position="139"/>
        <end position="157"/>
    </location>
</feature>
<evidence type="ECO:0000259" key="4">
    <source>
        <dbReference type="Pfam" id="PF04069"/>
    </source>
</evidence>
<dbReference type="InterPro" id="IPR037185">
    <property type="entry name" value="EmrE-like"/>
</dbReference>
<feature type="transmembrane region" description="Helical" evidence="2">
    <location>
        <begin position="295"/>
        <end position="313"/>
    </location>
</feature>
<feature type="transmembrane region" description="Helical" evidence="2">
    <location>
        <begin position="42"/>
        <end position="63"/>
    </location>
</feature>
<feature type="transmembrane region" description="Helical" evidence="2">
    <location>
        <begin position="346"/>
        <end position="365"/>
    </location>
</feature>
<dbReference type="AlphaFoldDB" id="A0A921SM95"/>
<feature type="transmembrane region" description="Helical" evidence="2">
    <location>
        <begin position="202"/>
        <end position="223"/>
    </location>
</feature>
<sequence>MTTRTTTKLPAITLAAVASVVFWSLKPIFISMIGDRGDYAEVYVASAAIAVAVSILVSCIFWKRTSALLRSGSRFYKAVGWSSVAGLFLAMWYYGFYRALYGAAKADATIIAFVWPLIATVAIRFITPETAAKLKPNQWLLVIASFAGAAAIGMANVGVNQSTGTSHEIIWAFVAALGSGMYLPFAFKATNQIEKAVESKPFATFYSISIANGVALLAVLILLRTTDHPLRFYAFDAQVMFICALIGIGTYLIAEVTWTWAFQEYKSLTLSSLPYFSPAVSVILLHVLFDEPVRPIAIVGLVLILFSNLTLHANQKSTNALSLTLIATVYVALASQVLPIEEFGSIPEMAAALTGLFAILAGFILSRASERRTQEVDARAILVRKFIAVDPTEDSTIADRLLCDLLEFEFSETSEEKARYLKSIRDALTDERITDENRREEAQDALSTWHAMYSDRLSIGETAALWLTGIGSVVFVMLLRDVSPFGTAGSIVFAAGAFLAIFTIRDYDQNNLHGFSNQIRRLQQGFADIGKPYYVPAEVVQSGYISPTTFAKTDVVRYGRSDDGENLGDIPKRSVFRSVYMGTAALVILAILILPVSSLTSGRSSATAAPRPDDVIASTTGDDTDAIVIADPGWTAATVAAEIIRLALDEQGIPATVESVDQADLSADLVADDPKFHVHPDLWVANQSLELKEAIADGRLIVNDEPYKASQGIFILDNDRTRREVTSLDDLADPATAALFDTDGDGDGEFWLGARGWVSAQNLREWVDSQDLSSVEAEEYSETIFKAKLEELSRAGQPAVFYDYVPDGLHEKYDLRRLGDVPGEQTADEVEVHVAHGDELTEISPTADRLLQNLSFSTEDMNTFIARSDEGIDPDDIAREWVDSHDELIADWAAPPVG</sequence>
<dbReference type="Pfam" id="PF00892">
    <property type="entry name" value="EamA"/>
    <property type="match status" value="1"/>
</dbReference>
<dbReference type="Gene3D" id="3.40.190.100">
    <property type="entry name" value="Glycine betaine-binding periplasmic protein, domain 2"/>
    <property type="match status" value="1"/>
</dbReference>
<feature type="domain" description="EamA" evidence="3">
    <location>
        <begin position="169"/>
        <end position="307"/>
    </location>
</feature>
<proteinExistence type="inferred from homology"/>
<protein>
    <submittedName>
        <fullName evidence="5">EamA family transporter</fullName>
    </submittedName>
</protein>
<comment type="similarity">
    <text evidence="1">Belongs to the EamA transporter family.</text>
</comment>
<accession>A0A921SM95</accession>
<dbReference type="Gene3D" id="3.40.190.10">
    <property type="entry name" value="Periplasmic binding protein-like II"/>
    <property type="match status" value="1"/>
</dbReference>
<keyword evidence="2" id="KW-0812">Transmembrane</keyword>
<feature type="transmembrane region" description="Helical" evidence="2">
    <location>
        <begin position="12"/>
        <end position="30"/>
    </location>
</feature>
<dbReference type="EMBL" id="DYUK01000024">
    <property type="protein sequence ID" value="HJG79015.1"/>
    <property type="molecule type" value="Genomic_DNA"/>
</dbReference>
<feature type="transmembrane region" description="Helical" evidence="2">
    <location>
        <begin position="239"/>
        <end position="261"/>
    </location>
</feature>
<evidence type="ECO:0000259" key="3">
    <source>
        <dbReference type="Pfam" id="PF00892"/>
    </source>
</evidence>
<comment type="caution">
    <text evidence="5">The sequence shown here is derived from an EMBL/GenBank/DDBJ whole genome shotgun (WGS) entry which is preliminary data.</text>
</comment>
<dbReference type="GO" id="GO:0043190">
    <property type="term" value="C:ATP-binding cassette (ABC) transporter complex"/>
    <property type="evidence" value="ECO:0007669"/>
    <property type="project" value="InterPro"/>
</dbReference>
<evidence type="ECO:0000256" key="2">
    <source>
        <dbReference type="SAM" id="Phobius"/>
    </source>
</evidence>
<dbReference type="GO" id="GO:0022857">
    <property type="term" value="F:transmembrane transporter activity"/>
    <property type="evidence" value="ECO:0007669"/>
    <property type="project" value="InterPro"/>
</dbReference>
<feature type="domain" description="ABC-type glycine betaine transport system substrate-binding" evidence="4">
    <location>
        <begin position="626"/>
        <end position="883"/>
    </location>
</feature>
<feature type="transmembrane region" description="Helical" evidence="2">
    <location>
        <begin position="75"/>
        <end position="96"/>
    </location>
</feature>
<feature type="transmembrane region" description="Helical" evidence="2">
    <location>
        <begin position="579"/>
        <end position="597"/>
    </location>
</feature>
<reference evidence="5" key="1">
    <citation type="journal article" date="2021" name="PeerJ">
        <title>Extensive microbial diversity within the chicken gut microbiome revealed by metagenomics and culture.</title>
        <authorList>
            <person name="Gilroy R."/>
            <person name="Ravi A."/>
            <person name="Getino M."/>
            <person name="Pursley I."/>
            <person name="Horton D.L."/>
            <person name="Alikhan N.F."/>
            <person name="Baker D."/>
            <person name="Gharbi K."/>
            <person name="Hall N."/>
            <person name="Watson M."/>
            <person name="Adriaenssens E.M."/>
            <person name="Foster-Nyarko E."/>
            <person name="Jarju S."/>
            <person name="Secka A."/>
            <person name="Antonio M."/>
            <person name="Oren A."/>
            <person name="Chaudhuri R.R."/>
            <person name="La Ragione R."/>
            <person name="Hildebrand F."/>
            <person name="Pallen M.J."/>
        </authorList>
    </citation>
    <scope>NUCLEOTIDE SEQUENCE</scope>
    <source>
        <strain evidence="5">ChiGjej5B5-7349</strain>
    </source>
</reference>
<gene>
    <name evidence="5" type="ORF">K8V08_01225</name>
</gene>
<keyword evidence="2" id="KW-1133">Transmembrane helix</keyword>
<dbReference type="InterPro" id="IPR007210">
    <property type="entry name" value="ABC_Gly_betaine_transp_sub-bd"/>
</dbReference>
<dbReference type="InterPro" id="IPR000620">
    <property type="entry name" value="EamA_dom"/>
</dbReference>
<evidence type="ECO:0000313" key="6">
    <source>
        <dbReference type="Proteomes" id="UP000784435"/>
    </source>
</evidence>
<feature type="transmembrane region" description="Helical" evidence="2">
    <location>
        <begin position="108"/>
        <end position="127"/>
    </location>
</feature>
<name>A0A921SM95_9MICO</name>
<organism evidence="5 6">
    <name type="scientific">Brevibacterium senegalense</name>
    <dbReference type="NCBI Taxonomy" id="1033736"/>
    <lineage>
        <taxon>Bacteria</taxon>
        <taxon>Bacillati</taxon>
        <taxon>Actinomycetota</taxon>
        <taxon>Actinomycetes</taxon>
        <taxon>Micrococcales</taxon>
        <taxon>Brevibacteriaceae</taxon>
        <taxon>Brevibacterium</taxon>
    </lineage>
</organism>
<dbReference type="Proteomes" id="UP000784435">
    <property type="component" value="Unassembled WGS sequence"/>
</dbReference>
<evidence type="ECO:0000313" key="5">
    <source>
        <dbReference type="EMBL" id="HJG79015.1"/>
    </source>
</evidence>
<feature type="transmembrane region" description="Helical" evidence="2">
    <location>
        <begin position="485"/>
        <end position="504"/>
    </location>
</feature>